<protein>
    <submittedName>
        <fullName evidence="2">GNAT family N-acetyltransferase</fullName>
    </submittedName>
</protein>
<proteinExistence type="predicted"/>
<accession>A0A858RLY3</accession>
<dbReference type="Proteomes" id="UP000501812">
    <property type="component" value="Chromosome"/>
</dbReference>
<dbReference type="InterPro" id="IPR000182">
    <property type="entry name" value="GNAT_dom"/>
</dbReference>
<name>A0A858RLY3_9BACT</name>
<dbReference type="KEGG" id="luo:HHL09_22225"/>
<dbReference type="InterPro" id="IPR051531">
    <property type="entry name" value="N-acetyltransferase"/>
</dbReference>
<dbReference type="EMBL" id="CP051774">
    <property type="protein sequence ID" value="QJE98386.1"/>
    <property type="molecule type" value="Genomic_DNA"/>
</dbReference>
<reference evidence="2 3" key="1">
    <citation type="submission" date="2020-04" db="EMBL/GenBank/DDBJ databases">
        <title>Luteolibacter sp. G-1-1-1 isolated from soil.</title>
        <authorList>
            <person name="Dahal R.H."/>
        </authorList>
    </citation>
    <scope>NUCLEOTIDE SEQUENCE [LARGE SCALE GENOMIC DNA]</scope>
    <source>
        <strain evidence="2 3">G-1-1-1</strain>
    </source>
</reference>
<dbReference type="Pfam" id="PF13302">
    <property type="entry name" value="Acetyltransf_3"/>
    <property type="match status" value="1"/>
</dbReference>
<dbReference type="GO" id="GO:0016747">
    <property type="term" value="F:acyltransferase activity, transferring groups other than amino-acyl groups"/>
    <property type="evidence" value="ECO:0007669"/>
    <property type="project" value="InterPro"/>
</dbReference>
<evidence type="ECO:0000313" key="2">
    <source>
        <dbReference type="EMBL" id="QJE98386.1"/>
    </source>
</evidence>
<dbReference type="SUPFAM" id="SSF55729">
    <property type="entry name" value="Acyl-CoA N-acyltransferases (Nat)"/>
    <property type="match status" value="1"/>
</dbReference>
<dbReference type="Gene3D" id="3.40.630.30">
    <property type="match status" value="1"/>
</dbReference>
<organism evidence="2 3">
    <name type="scientific">Luteolibacter luteus</name>
    <dbReference type="NCBI Taxonomy" id="2728835"/>
    <lineage>
        <taxon>Bacteria</taxon>
        <taxon>Pseudomonadati</taxon>
        <taxon>Verrucomicrobiota</taxon>
        <taxon>Verrucomicrobiia</taxon>
        <taxon>Verrucomicrobiales</taxon>
        <taxon>Verrucomicrobiaceae</taxon>
        <taxon>Luteolibacter</taxon>
    </lineage>
</organism>
<evidence type="ECO:0000313" key="3">
    <source>
        <dbReference type="Proteomes" id="UP000501812"/>
    </source>
</evidence>
<dbReference type="InterPro" id="IPR016181">
    <property type="entry name" value="Acyl_CoA_acyltransferase"/>
</dbReference>
<dbReference type="PANTHER" id="PTHR43792:SF16">
    <property type="entry name" value="N-ACETYLTRANSFERASE DOMAIN-CONTAINING PROTEIN"/>
    <property type="match status" value="1"/>
</dbReference>
<keyword evidence="3" id="KW-1185">Reference proteome</keyword>
<evidence type="ECO:0000259" key="1">
    <source>
        <dbReference type="Pfam" id="PF13302"/>
    </source>
</evidence>
<feature type="domain" description="N-acetyltransferase" evidence="1">
    <location>
        <begin position="6"/>
        <end position="150"/>
    </location>
</feature>
<dbReference type="RefSeq" id="WP_169456872.1">
    <property type="nucleotide sequence ID" value="NZ_CP051774.1"/>
</dbReference>
<dbReference type="AlphaFoldDB" id="A0A858RLY3"/>
<keyword evidence="2" id="KW-0808">Transferase</keyword>
<sequence length="172" mass="19588">MIETERLLLRPHTLSDFEDICAMFSDPEVVRYVGGMTLSKEEVWNRLLRYIGHWSVFGYGLFAITEKSSGRFLGDTGFADFHRYLGNEFDPFPEAAWILTSNCHGKGYGFEAASAAHAWFDTTHSPARTVCIIQKENQPSHRLAAKMGYQAFDEATYKGAIMTMYQRLRNLA</sequence>
<dbReference type="PANTHER" id="PTHR43792">
    <property type="entry name" value="GNAT FAMILY, PUTATIVE (AFU_ORTHOLOGUE AFUA_3G00765)-RELATED-RELATED"/>
    <property type="match status" value="1"/>
</dbReference>
<gene>
    <name evidence="2" type="ORF">HHL09_22225</name>
</gene>